<evidence type="ECO:0000313" key="3">
    <source>
        <dbReference type="Proteomes" id="UP000799778"/>
    </source>
</evidence>
<protein>
    <submittedName>
        <fullName evidence="2">Uncharacterized protein</fullName>
    </submittedName>
</protein>
<dbReference type="Proteomes" id="UP000799778">
    <property type="component" value="Unassembled WGS sequence"/>
</dbReference>
<dbReference type="EMBL" id="ML978069">
    <property type="protein sequence ID" value="KAF2016101.1"/>
    <property type="molecule type" value="Genomic_DNA"/>
</dbReference>
<keyword evidence="1" id="KW-1133">Transmembrane helix</keyword>
<evidence type="ECO:0000313" key="2">
    <source>
        <dbReference type="EMBL" id="KAF2016101.1"/>
    </source>
</evidence>
<proteinExistence type="predicted"/>
<reference evidence="2" key="1">
    <citation type="journal article" date="2020" name="Stud. Mycol.">
        <title>101 Dothideomycetes genomes: a test case for predicting lifestyles and emergence of pathogens.</title>
        <authorList>
            <person name="Haridas S."/>
            <person name="Albert R."/>
            <person name="Binder M."/>
            <person name="Bloem J."/>
            <person name="Labutti K."/>
            <person name="Salamov A."/>
            <person name="Andreopoulos B."/>
            <person name="Baker S."/>
            <person name="Barry K."/>
            <person name="Bills G."/>
            <person name="Bluhm B."/>
            <person name="Cannon C."/>
            <person name="Castanera R."/>
            <person name="Culley D."/>
            <person name="Daum C."/>
            <person name="Ezra D."/>
            <person name="Gonzalez J."/>
            <person name="Henrissat B."/>
            <person name="Kuo A."/>
            <person name="Liang C."/>
            <person name="Lipzen A."/>
            <person name="Lutzoni F."/>
            <person name="Magnuson J."/>
            <person name="Mondo S."/>
            <person name="Nolan M."/>
            <person name="Ohm R."/>
            <person name="Pangilinan J."/>
            <person name="Park H.-J."/>
            <person name="Ramirez L."/>
            <person name="Alfaro M."/>
            <person name="Sun H."/>
            <person name="Tritt A."/>
            <person name="Yoshinaga Y."/>
            <person name="Zwiers L.-H."/>
            <person name="Turgeon B."/>
            <person name="Goodwin S."/>
            <person name="Spatafora J."/>
            <person name="Crous P."/>
            <person name="Grigoriev I."/>
        </authorList>
    </citation>
    <scope>NUCLEOTIDE SEQUENCE</scope>
    <source>
        <strain evidence="2">CBS 175.79</strain>
    </source>
</reference>
<keyword evidence="3" id="KW-1185">Reference proteome</keyword>
<keyword evidence="1" id="KW-0472">Membrane</keyword>
<organism evidence="2 3">
    <name type="scientific">Aaosphaeria arxii CBS 175.79</name>
    <dbReference type="NCBI Taxonomy" id="1450172"/>
    <lineage>
        <taxon>Eukaryota</taxon>
        <taxon>Fungi</taxon>
        <taxon>Dikarya</taxon>
        <taxon>Ascomycota</taxon>
        <taxon>Pezizomycotina</taxon>
        <taxon>Dothideomycetes</taxon>
        <taxon>Pleosporomycetidae</taxon>
        <taxon>Pleosporales</taxon>
        <taxon>Pleosporales incertae sedis</taxon>
        <taxon>Aaosphaeria</taxon>
    </lineage>
</organism>
<feature type="transmembrane region" description="Helical" evidence="1">
    <location>
        <begin position="102"/>
        <end position="120"/>
    </location>
</feature>
<dbReference type="RefSeq" id="XP_033384440.1">
    <property type="nucleotide sequence ID" value="XM_033527980.1"/>
</dbReference>
<feature type="transmembrane region" description="Helical" evidence="1">
    <location>
        <begin position="73"/>
        <end position="90"/>
    </location>
</feature>
<sequence length="126" mass="13443">MCASVTAVSDIDYSIPIYIATSNFVRSRSYKGAKVAGGGCRSVQVAVAVHAIRLPTLGTYATLLQRARCCNSWCAVVSFGLVHLLTNLHSPYSLGRPGSSDVSGRLLLCIIIIGIIIIIYPTQLCI</sequence>
<dbReference type="AlphaFoldDB" id="A0A6A5XTQ7"/>
<accession>A0A6A5XTQ7</accession>
<keyword evidence="1" id="KW-0812">Transmembrane</keyword>
<evidence type="ECO:0000256" key="1">
    <source>
        <dbReference type="SAM" id="Phobius"/>
    </source>
</evidence>
<name>A0A6A5XTQ7_9PLEO</name>
<dbReference type="GeneID" id="54285377"/>
<gene>
    <name evidence="2" type="ORF">BU24DRAFT_422438</name>
</gene>